<dbReference type="Proteomes" id="UP000887574">
    <property type="component" value="Unplaced"/>
</dbReference>
<dbReference type="PANTHER" id="PTHR46001:SF3">
    <property type="entry name" value="PROTEIN STILL LIFE, ISOFORM SIF TYPE 1"/>
    <property type="match status" value="1"/>
</dbReference>
<dbReference type="SMART" id="SM00325">
    <property type="entry name" value="RhoGEF"/>
    <property type="match status" value="1"/>
</dbReference>
<dbReference type="InterPro" id="IPR011993">
    <property type="entry name" value="PH-like_dom_sf"/>
</dbReference>
<dbReference type="PROSITE" id="PS50010">
    <property type="entry name" value="DH_2"/>
    <property type="match status" value="1"/>
</dbReference>
<evidence type="ECO:0000313" key="2">
    <source>
        <dbReference type="Proteomes" id="UP000887574"/>
    </source>
</evidence>
<dbReference type="InterPro" id="IPR000219">
    <property type="entry name" value="DH_dom"/>
</dbReference>
<dbReference type="Gene3D" id="1.20.900.10">
    <property type="entry name" value="Dbl homology (DH) domain"/>
    <property type="match status" value="1"/>
</dbReference>
<dbReference type="Pfam" id="PF00621">
    <property type="entry name" value="RhoGEF"/>
    <property type="match status" value="1"/>
</dbReference>
<accession>A0A915DJY2</accession>
<reference evidence="3" key="1">
    <citation type="submission" date="2022-11" db="UniProtKB">
        <authorList>
            <consortium name="WormBaseParasite"/>
        </authorList>
    </citation>
    <scope>IDENTIFICATION</scope>
</reference>
<dbReference type="WBParaSite" id="jg20045">
    <property type="protein sequence ID" value="jg20045"/>
    <property type="gene ID" value="jg20045"/>
</dbReference>
<dbReference type="GO" id="GO:0007264">
    <property type="term" value="P:small GTPase-mediated signal transduction"/>
    <property type="evidence" value="ECO:0007669"/>
    <property type="project" value="InterPro"/>
</dbReference>
<proteinExistence type="predicted"/>
<dbReference type="GO" id="GO:0005085">
    <property type="term" value="F:guanyl-nucleotide exchange factor activity"/>
    <property type="evidence" value="ECO:0007669"/>
    <property type="project" value="InterPro"/>
</dbReference>
<name>A0A915DJY2_9BILA</name>
<dbReference type="Pfam" id="PF23014">
    <property type="entry name" value="PH_Tiam1"/>
    <property type="match status" value="1"/>
</dbReference>
<sequence>MNRAQLLLCLSFPSRSLVLQFAESEPLRSFCATLLNESSMYLSKSRDPSAIIAFLQHRLDLVSLLINELPFPKCQPKNNSKSKSGSKKPLKQASNNQYAFVPPALSKPTIHGTVVPPIVGVLYTLKYMLIYRIASIKNMLPYSDFVDVLYPPELSRMTNSNEKGYVAHFIHLSCILHSCFSIPKHLEFIAARRESRMSTSHPPLSSDTKPVTTAKPSVVEEKLCKVVLELVQTEEIFLEDLHQLLVQYVGPAELKCLECVKELHKTHYQLLESLKDAVGDLSSSSSTEGMQRSNTGDLLFSYAQIKDIVMRISALFINKCNKFKVYSEYASAHLQFQHNHQLSQMLQMLNVKGQQSESAESLMIKPIQRILKYPLFLAQIQENCPAESMERNQCSQALDRMQMLATYINEMQRIQEEYGQELDKTCISEELVNKGLRVDLRDLLMFAQLKWWQADENNYIDCVAFVFKFFILLMKKNKKGHAKKDCPTVVLPIWMVEVNESESVPVSSSFSREDFSSSHDFCLVFRPASSNLKEAGAEEMIVYYLSCCHTDIKEHFIRSVNKGLKASIKLKMRPTSCQSSQSDWGYASGR</sequence>
<protein>
    <submittedName>
        <fullName evidence="3">DH domain-containing protein</fullName>
    </submittedName>
</protein>
<dbReference type="Gene3D" id="2.30.29.30">
    <property type="entry name" value="Pleckstrin-homology domain (PH domain)/Phosphotyrosine-binding domain (PTB)"/>
    <property type="match status" value="1"/>
</dbReference>
<dbReference type="InterPro" id="IPR035899">
    <property type="entry name" value="DBL_dom_sf"/>
</dbReference>
<keyword evidence="2" id="KW-1185">Reference proteome</keyword>
<dbReference type="InterPro" id="IPR043537">
    <property type="entry name" value="Tiam1/Tiam2/Sif"/>
</dbReference>
<dbReference type="InterPro" id="IPR055230">
    <property type="entry name" value="PH_Tiam1/2"/>
</dbReference>
<evidence type="ECO:0000259" key="1">
    <source>
        <dbReference type="PROSITE" id="PS50010"/>
    </source>
</evidence>
<evidence type="ECO:0000313" key="3">
    <source>
        <dbReference type="WBParaSite" id="jg20045"/>
    </source>
</evidence>
<dbReference type="SUPFAM" id="SSF48065">
    <property type="entry name" value="DBL homology domain (DH-domain)"/>
    <property type="match status" value="1"/>
</dbReference>
<dbReference type="AlphaFoldDB" id="A0A915DJY2"/>
<feature type="domain" description="DH" evidence="1">
    <location>
        <begin position="222"/>
        <end position="411"/>
    </location>
</feature>
<dbReference type="PANTHER" id="PTHR46001">
    <property type="entry name" value="TIAM (MAMMALIAN TUMOR INVASION AND METASTASIS FACTOR) HOMOLOG"/>
    <property type="match status" value="1"/>
</dbReference>
<organism evidence="2 3">
    <name type="scientific">Ditylenchus dipsaci</name>
    <dbReference type="NCBI Taxonomy" id="166011"/>
    <lineage>
        <taxon>Eukaryota</taxon>
        <taxon>Metazoa</taxon>
        <taxon>Ecdysozoa</taxon>
        <taxon>Nematoda</taxon>
        <taxon>Chromadorea</taxon>
        <taxon>Rhabditida</taxon>
        <taxon>Tylenchina</taxon>
        <taxon>Tylenchomorpha</taxon>
        <taxon>Sphaerularioidea</taxon>
        <taxon>Anguinidae</taxon>
        <taxon>Anguininae</taxon>
        <taxon>Ditylenchus</taxon>
    </lineage>
</organism>